<proteinExistence type="predicted"/>
<organism evidence="1 2">
    <name type="scientific">Pontibacillus marinus BH030004 = DSM 16465</name>
    <dbReference type="NCBI Taxonomy" id="1385511"/>
    <lineage>
        <taxon>Bacteria</taxon>
        <taxon>Bacillati</taxon>
        <taxon>Bacillota</taxon>
        <taxon>Bacilli</taxon>
        <taxon>Bacillales</taxon>
        <taxon>Bacillaceae</taxon>
        <taxon>Pontibacillus</taxon>
    </lineage>
</organism>
<evidence type="ECO:0000313" key="2">
    <source>
        <dbReference type="Proteomes" id="UP000030403"/>
    </source>
</evidence>
<protein>
    <submittedName>
        <fullName evidence="1">Uncharacterized protein</fullName>
    </submittedName>
</protein>
<reference evidence="1 2" key="1">
    <citation type="submission" date="2013-08" db="EMBL/GenBank/DDBJ databases">
        <authorList>
            <person name="Huang J."/>
            <person name="Wang G."/>
        </authorList>
    </citation>
    <scope>NUCLEOTIDE SEQUENCE [LARGE SCALE GENOMIC DNA]</scope>
    <source>
        <strain evidence="1 2">BH030004</strain>
    </source>
</reference>
<sequence>MPILSEFDLDIPYLNREGSKEDYEKNWKERRMRFRDEVRCVASLLERNFEKYKTEDCWKVLVECVEDMKDNNNEHKLVGGVSHVKVGLNIDYYFNLHNYEKKLLIYKLLEKGINIVIKEKEWDKKPFQRMYQKVSDCNYNNQWIWNKPKKSPNRKYIAEVSCEHNIDNFKVSIIIKNKAKEIVKEEKIIEERPNEWAFAQHFGSLKWFSSNEVALIDKKGINTYSIQI</sequence>
<dbReference type="eggNOG" id="ENOG5032SQC">
    <property type="taxonomic scope" value="Bacteria"/>
</dbReference>
<keyword evidence="2" id="KW-1185">Reference proteome</keyword>
<accession>A0A0A5FVR9</accession>
<name>A0A0A5FVR9_9BACI</name>
<dbReference type="STRING" id="1385511.GCA_000425225_02525"/>
<dbReference type="OrthoDB" id="2425044at2"/>
<gene>
    <name evidence="1" type="ORF">N783_07235</name>
</gene>
<dbReference type="AlphaFoldDB" id="A0A0A5FVR9"/>
<evidence type="ECO:0000313" key="1">
    <source>
        <dbReference type="EMBL" id="KGX83108.1"/>
    </source>
</evidence>
<comment type="caution">
    <text evidence="1">The sequence shown here is derived from an EMBL/GenBank/DDBJ whole genome shotgun (WGS) entry which is preliminary data.</text>
</comment>
<dbReference type="RefSeq" id="WP_027446218.1">
    <property type="nucleotide sequence ID" value="NZ_AULJ01000031.1"/>
</dbReference>
<dbReference type="Proteomes" id="UP000030403">
    <property type="component" value="Unassembled WGS sequence"/>
</dbReference>
<dbReference type="EMBL" id="AVPF01000160">
    <property type="protein sequence ID" value="KGX83108.1"/>
    <property type="molecule type" value="Genomic_DNA"/>
</dbReference>